<gene>
    <name evidence="2" type="ORF">FJW00_09105</name>
</gene>
<organism evidence="2 3">
    <name type="scientific">Pantoea anthophila</name>
    <dbReference type="NCBI Taxonomy" id="470931"/>
    <lineage>
        <taxon>Bacteria</taxon>
        <taxon>Pseudomonadati</taxon>
        <taxon>Pseudomonadota</taxon>
        <taxon>Gammaproteobacteria</taxon>
        <taxon>Enterobacterales</taxon>
        <taxon>Erwiniaceae</taxon>
        <taxon>Pantoea</taxon>
    </lineage>
</organism>
<evidence type="ECO:0000313" key="3">
    <source>
        <dbReference type="Proteomes" id="UP000316142"/>
    </source>
</evidence>
<keyword evidence="1" id="KW-0812">Transmembrane</keyword>
<keyword evidence="1" id="KW-0472">Membrane</keyword>
<dbReference type="RefSeq" id="WP_009093197.1">
    <property type="nucleotide sequence ID" value="NZ_CP110474.1"/>
</dbReference>
<accession>A0ABY2Z7S2</accession>
<reference evidence="2 3" key="1">
    <citation type="submission" date="2019-06" db="EMBL/GenBank/DDBJ databases">
        <title>Taxogenomics and systematics of the genus Pantoea.</title>
        <authorList>
            <person name="Tambong J.T."/>
        </authorList>
    </citation>
    <scope>NUCLEOTIDE SEQUENCE [LARGE SCALE GENOMIC DNA]</scope>
    <source>
        <strain evidence="2 3">LMG 2558</strain>
    </source>
</reference>
<dbReference type="EMBL" id="VHIZ01000038">
    <property type="protein sequence ID" value="TPV28291.1"/>
    <property type="molecule type" value="Genomic_DNA"/>
</dbReference>
<sequence>MRDLSMMEIDAVSGAGLWESLTSSVLLAAAGYAAGATIGGMHGGDGGGILGIGAIGQLVGMLGAGMIGAAAGAVAGAIMGWNDSESVYALVNQFITNAFNGTFQDNAASRLI</sequence>
<comment type="caution">
    <text evidence="2">The sequence shown here is derived from an EMBL/GenBank/DDBJ whole genome shotgun (WGS) entry which is preliminary data.</text>
</comment>
<dbReference type="GeneID" id="93534932"/>
<evidence type="ECO:0000256" key="1">
    <source>
        <dbReference type="SAM" id="Phobius"/>
    </source>
</evidence>
<feature type="transmembrane region" description="Helical" evidence="1">
    <location>
        <begin position="20"/>
        <end position="41"/>
    </location>
</feature>
<name>A0ABY2Z7S2_9GAMM</name>
<protein>
    <submittedName>
        <fullName evidence="2">Colicin V synthesis protein</fullName>
    </submittedName>
</protein>
<keyword evidence="1" id="KW-1133">Transmembrane helix</keyword>
<evidence type="ECO:0000313" key="2">
    <source>
        <dbReference type="EMBL" id="TPV28291.1"/>
    </source>
</evidence>
<proteinExistence type="predicted"/>
<feature type="transmembrane region" description="Helical" evidence="1">
    <location>
        <begin position="48"/>
        <end position="81"/>
    </location>
</feature>
<keyword evidence="3" id="KW-1185">Reference proteome</keyword>
<dbReference type="Proteomes" id="UP000316142">
    <property type="component" value="Unassembled WGS sequence"/>
</dbReference>